<sequence length="338" mass="38475">MISIVIPAFNRAELLPTTLRSLLNQSLPALEILVVDDGSSDRTAEIAKSFGDPVRIIRQQNAGPAAARNRGFKESRGEFIHFFDSDDVALPNKHEVQVRALEESGADIAYGPWVKGSFSENGFAPENHIFQQHGLPDGDLIKALLTNWSIVPHACLFRRTIVEQTGGFPEDLWVAEDQMMFLECLLAGAKVVHSPGTLELYRSDNSDKISGNDLDAGRRRHLLHWAQFLLRAGERCRKQGIDPRQWFGYRGRLAEILREMQTFDIEEPELETRIRQGLEGASPLWLYRFVQQLDKKRQGLECRLGRGRAHPCFRVGKMDEEQEIAFKEWEMRATQSNH</sequence>
<dbReference type="PANTHER" id="PTHR22916">
    <property type="entry name" value="GLYCOSYLTRANSFERASE"/>
    <property type="match status" value="1"/>
</dbReference>
<keyword evidence="3" id="KW-1185">Reference proteome</keyword>
<dbReference type="RefSeq" id="WP_379713051.1">
    <property type="nucleotide sequence ID" value="NZ_JBHTBS010000006.1"/>
</dbReference>
<accession>A0ABW2LA01</accession>
<dbReference type="Gene3D" id="3.90.550.10">
    <property type="entry name" value="Spore Coat Polysaccharide Biosynthesis Protein SpsA, Chain A"/>
    <property type="match status" value="1"/>
</dbReference>
<proteinExistence type="predicted"/>
<name>A0ABW2LA01_9BACT</name>
<protein>
    <submittedName>
        <fullName evidence="2">Glycosyltransferase family 2 protein</fullName>
    </submittedName>
</protein>
<dbReference type="Proteomes" id="UP001596472">
    <property type="component" value="Unassembled WGS sequence"/>
</dbReference>
<comment type="caution">
    <text evidence="2">The sequence shown here is derived from an EMBL/GenBank/DDBJ whole genome shotgun (WGS) entry which is preliminary data.</text>
</comment>
<evidence type="ECO:0000313" key="3">
    <source>
        <dbReference type="Proteomes" id="UP001596472"/>
    </source>
</evidence>
<dbReference type="InterPro" id="IPR029044">
    <property type="entry name" value="Nucleotide-diphossugar_trans"/>
</dbReference>
<dbReference type="EMBL" id="JBHTBS010000006">
    <property type="protein sequence ID" value="MFC7338104.1"/>
    <property type="molecule type" value="Genomic_DNA"/>
</dbReference>
<feature type="domain" description="Glycosyltransferase 2-like" evidence="1">
    <location>
        <begin position="3"/>
        <end position="164"/>
    </location>
</feature>
<dbReference type="CDD" id="cd00761">
    <property type="entry name" value="Glyco_tranf_GTA_type"/>
    <property type="match status" value="1"/>
</dbReference>
<reference evidence="3" key="1">
    <citation type="journal article" date="2019" name="Int. J. Syst. Evol. Microbiol.">
        <title>The Global Catalogue of Microorganisms (GCM) 10K type strain sequencing project: providing services to taxonomists for standard genome sequencing and annotation.</title>
        <authorList>
            <consortium name="The Broad Institute Genomics Platform"/>
            <consortium name="The Broad Institute Genome Sequencing Center for Infectious Disease"/>
            <person name="Wu L."/>
            <person name="Ma J."/>
        </authorList>
    </citation>
    <scope>NUCLEOTIDE SEQUENCE [LARGE SCALE GENOMIC DNA]</scope>
    <source>
        <strain evidence="3">CGMCC 4.1467</strain>
    </source>
</reference>
<dbReference type="PANTHER" id="PTHR22916:SF3">
    <property type="entry name" value="UDP-GLCNAC:BETAGAL BETA-1,3-N-ACETYLGLUCOSAMINYLTRANSFERASE-LIKE PROTEIN 1"/>
    <property type="match status" value="1"/>
</dbReference>
<evidence type="ECO:0000259" key="1">
    <source>
        <dbReference type="Pfam" id="PF00535"/>
    </source>
</evidence>
<dbReference type="InterPro" id="IPR001173">
    <property type="entry name" value="Glyco_trans_2-like"/>
</dbReference>
<gene>
    <name evidence="2" type="ORF">ACFQY0_13000</name>
</gene>
<dbReference type="SUPFAM" id="SSF53448">
    <property type="entry name" value="Nucleotide-diphospho-sugar transferases"/>
    <property type="match status" value="1"/>
</dbReference>
<dbReference type="Pfam" id="PF00535">
    <property type="entry name" value="Glycos_transf_2"/>
    <property type="match status" value="1"/>
</dbReference>
<organism evidence="2 3">
    <name type="scientific">Haloferula chungangensis</name>
    <dbReference type="NCBI Taxonomy" id="1048331"/>
    <lineage>
        <taxon>Bacteria</taxon>
        <taxon>Pseudomonadati</taxon>
        <taxon>Verrucomicrobiota</taxon>
        <taxon>Verrucomicrobiia</taxon>
        <taxon>Verrucomicrobiales</taxon>
        <taxon>Verrucomicrobiaceae</taxon>
        <taxon>Haloferula</taxon>
    </lineage>
</organism>
<evidence type="ECO:0000313" key="2">
    <source>
        <dbReference type="EMBL" id="MFC7338104.1"/>
    </source>
</evidence>